<keyword evidence="1" id="KW-0732">Signal</keyword>
<dbReference type="EMBL" id="WPIN01000031">
    <property type="protein sequence ID" value="MVM36106.1"/>
    <property type="molecule type" value="Genomic_DNA"/>
</dbReference>
<feature type="signal peptide" evidence="1">
    <location>
        <begin position="1"/>
        <end position="21"/>
    </location>
</feature>
<proteinExistence type="predicted"/>
<protein>
    <submittedName>
        <fullName evidence="3">SgcJ/EcaC family oxidoreductase</fullName>
    </submittedName>
</protein>
<evidence type="ECO:0000313" key="3">
    <source>
        <dbReference type="EMBL" id="MVM36106.1"/>
    </source>
</evidence>
<dbReference type="Pfam" id="PF14534">
    <property type="entry name" value="DUF4440"/>
    <property type="match status" value="1"/>
</dbReference>
<evidence type="ECO:0000259" key="2">
    <source>
        <dbReference type="Pfam" id="PF14534"/>
    </source>
</evidence>
<dbReference type="RefSeq" id="WP_157590906.1">
    <property type="nucleotide sequence ID" value="NZ_WPIN01000031.1"/>
</dbReference>
<gene>
    <name evidence="3" type="ORF">GO755_39195</name>
</gene>
<sequence length="169" mass="19282">MKQSILLSVFALLGTTLFAQHDPKAELAIKKVIQQQGEARNKQDWDALGSSFTDDGILINPVGQFWKGRREIVAHLKELSACCLEPILTKVDVKTIRFLTPVVAIVYTEVTEVARKDFALPFRQYKKGDTDYSWKTDVFIKQNDEWKITTRQVTLINQLVSPHHSPDKN</sequence>
<keyword evidence="4" id="KW-1185">Reference proteome</keyword>
<dbReference type="AlphaFoldDB" id="A0A7K1SR79"/>
<dbReference type="SUPFAM" id="SSF54427">
    <property type="entry name" value="NTF2-like"/>
    <property type="match status" value="1"/>
</dbReference>
<evidence type="ECO:0000313" key="4">
    <source>
        <dbReference type="Proteomes" id="UP000436006"/>
    </source>
</evidence>
<comment type="caution">
    <text evidence="3">The sequence shown here is derived from an EMBL/GenBank/DDBJ whole genome shotgun (WGS) entry which is preliminary data.</text>
</comment>
<organism evidence="3 4">
    <name type="scientific">Spirosoma arboris</name>
    <dbReference type="NCBI Taxonomy" id="2682092"/>
    <lineage>
        <taxon>Bacteria</taxon>
        <taxon>Pseudomonadati</taxon>
        <taxon>Bacteroidota</taxon>
        <taxon>Cytophagia</taxon>
        <taxon>Cytophagales</taxon>
        <taxon>Cytophagaceae</taxon>
        <taxon>Spirosoma</taxon>
    </lineage>
</organism>
<dbReference type="InterPro" id="IPR027843">
    <property type="entry name" value="DUF4440"/>
</dbReference>
<feature type="chain" id="PRO_5029762406" evidence="1">
    <location>
        <begin position="22"/>
        <end position="169"/>
    </location>
</feature>
<dbReference type="InterPro" id="IPR032710">
    <property type="entry name" value="NTF2-like_dom_sf"/>
</dbReference>
<dbReference type="NCBIfam" id="TIGR02246">
    <property type="entry name" value="SgcJ/EcaC family oxidoreductase"/>
    <property type="match status" value="1"/>
</dbReference>
<feature type="domain" description="DUF4440" evidence="2">
    <location>
        <begin position="29"/>
        <end position="148"/>
    </location>
</feature>
<evidence type="ECO:0000256" key="1">
    <source>
        <dbReference type="SAM" id="SignalP"/>
    </source>
</evidence>
<dbReference type="Gene3D" id="3.10.450.50">
    <property type="match status" value="1"/>
</dbReference>
<dbReference type="Proteomes" id="UP000436006">
    <property type="component" value="Unassembled WGS sequence"/>
</dbReference>
<name>A0A7K1SR79_9BACT</name>
<dbReference type="CDD" id="cd00531">
    <property type="entry name" value="NTF2_like"/>
    <property type="match status" value="1"/>
</dbReference>
<dbReference type="InterPro" id="IPR011944">
    <property type="entry name" value="Steroid_delta5-4_isomerase"/>
</dbReference>
<reference evidence="3 4" key="1">
    <citation type="submission" date="2019-12" db="EMBL/GenBank/DDBJ databases">
        <title>Spirosoma sp. HMF4905 genome sequencing and assembly.</title>
        <authorList>
            <person name="Kang H."/>
            <person name="Cha I."/>
            <person name="Kim H."/>
            <person name="Joh K."/>
        </authorList>
    </citation>
    <scope>NUCLEOTIDE SEQUENCE [LARGE SCALE GENOMIC DNA]</scope>
    <source>
        <strain evidence="3 4">HMF4905</strain>
    </source>
</reference>
<accession>A0A7K1SR79</accession>